<feature type="domain" description="At1g61320/AtMIF1 LRR" evidence="2">
    <location>
        <begin position="246"/>
        <end position="347"/>
    </location>
</feature>
<sequence length="370" mass="42437">MVLTSESTQCTQWKRKQISFTIPVQKKRSSLYDILIAILSHLKLREAVRTSVLSKRWRYLWTFSQGILEFDASDVRSLLDSVYYFLTSHRAPTIEELSIRFPGWGNVYYHYSPCKIHVWINVAIEKRVKKLVLDFINPHLYPSGQFDSLGSVSFTFLVSRHLIHARASSQLINFFLSNSPLLETSLVFKDVPRLSHASFGGSYGDSLIAQNLLRHSSLFAQLKSLELLLPAKPALPEYFPHFPTLENLKHMQLSLSKQTDEGFRIFFCLMGASPSLHRSSLKLGSCSVKKLTYTKSLEFTSRPKHQCLKVVEIVGFREDDNHDELVIHLAEYAASLEKIIIDPYQCSEVSRNRARNLQSKLPPSLKLEIF</sequence>
<evidence type="ECO:0000313" key="4">
    <source>
        <dbReference type="Proteomes" id="UP000467840"/>
    </source>
</evidence>
<comment type="caution">
    <text evidence="3">The sequence shown here is derived from an EMBL/GenBank/DDBJ whole genome shotgun (WGS) entry which is preliminary data.</text>
</comment>
<dbReference type="InterPro" id="IPR036047">
    <property type="entry name" value="F-box-like_dom_sf"/>
</dbReference>
<dbReference type="Pfam" id="PF00646">
    <property type="entry name" value="F-box"/>
    <property type="match status" value="1"/>
</dbReference>
<dbReference type="InterPro" id="IPR001810">
    <property type="entry name" value="F-box_dom"/>
</dbReference>
<dbReference type="InterPro" id="IPR053772">
    <property type="entry name" value="At1g61320/At1g61330-like"/>
</dbReference>
<organism evidence="3 4">
    <name type="scientific">Hevea brasiliensis</name>
    <name type="common">Para rubber tree</name>
    <name type="synonym">Siphonia brasiliensis</name>
    <dbReference type="NCBI Taxonomy" id="3981"/>
    <lineage>
        <taxon>Eukaryota</taxon>
        <taxon>Viridiplantae</taxon>
        <taxon>Streptophyta</taxon>
        <taxon>Embryophyta</taxon>
        <taxon>Tracheophyta</taxon>
        <taxon>Spermatophyta</taxon>
        <taxon>Magnoliopsida</taxon>
        <taxon>eudicotyledons</taxon>
        <taxon>Gunneridae</taxon>
        <taxon>Pentapetalae</taxon>
        <taxon>rosids</taxon>
        <taxon>fabids</taxon>
        <taxon>Malpighiales</taxon>
        <taxon>Euphorbiaceae</taxon>
        <taxon>Crotonoideae</taxon>
        <taxon>Micrandreae</taxon>
        <taxon>Hevea</taxon>
    </lineage>
</organism>
<evidence type="ECO:0008006" key="5">
    <source>
        <dbReference type="Google" id="ProtNLM"/>
    </source>
</evidence>
<feature type="domain" description="F-box" evidence="1">
    <location>
        <begin position="33"/>
        <end position="62"/>
    </location>
</feature>
<proteinExistence type="predicted"/>
<dbReference type="SUPFAM" id="SSF81383">
    <property type="entry name" value="F-box domain"/>
    <property type="match status" value="1"/>
</dbReference>
<dbReference type="AlphaFoldDB" id="A0A6A6MYE8"/>
<evidence type="ECO:0000259" key="1">
    <source>
        <dbReference type="Pfam" id="PF00646"/>
    </source>
</evidence>
<gene>
    <name evidence="3" type="ORF">GH714_022227</name>
</gene>
<protein>
    <recommendedName>
        <fullName evidence="5">F-box domain-containing protein</fullName>
    </recommendedName>
</protein>
<accession>A0A6A6MYE8</accession>
<evidence type="ECO:0000313" key="3">
    <source>
        <dbReference type="EMBL" id="KAF2317426.1"/>
    </source>
</evidence>
<dbReference type="Pfam" id="PF23622">
    <property type="entry name" value="LRR_At1g61320_AtMIF1"/>
    <property type="match status" value="1"/>
</dbReference>
<dbReference type="InterPro" id="IPR055357">
    <property type="entry name" value="LRR_At1g61320_AtMIF1"/>
</dbReference>
<reference evidence="3 4" key="1">
    <citation type="journal article" date="2020" name="Mol. Plant">
        <title>The Chromosome-Based Rubber Tree Genome Provides New Insights into Spurge Genome Evolution and Rubber Biosynthesis.</title>
        <authorList>
            <person name="Liu J."/>
            <person name="Shi C."/>
            <person name="Shi C.C."/>
            <person name="Li W."/>
            <person name="Zhang Q.J."/>
            <person name="Zhang Y."/>
            <person name="Li K."/>
            <person name="Lu H.F."/>
            <person name="Shi C."/>
            <person name="Zhu S.T."/>
            <person name="Xiao Z.Y."/>
            <person name="Nan H."/>
            <person name="Yue Y."/>
            <person name="Zhu X.G."/>
            <person name="Wu Y."/>
            <person name="Hong X.N."/>
            <person name="Fan G.Y."/>
            <person name="Tong Y."/>
            <person name="Zhang D."/>
            <person name="Mao C.L."/>
            <person name="Liu Y.L."/>
            <person name="Hao S.J."/>
            <person name="Liu W.Q."/>
            <person name="Lv M.Q."/>
            <person name="Zhang H.B."/>
            <person name="Liu Y."/>
            <person name="Hu-Tang G.R."/>
            <person name="Wang J.P."/>
            <person name="Wang J.H."/>
            <person name="Sun Y.H."/>
            <person name="Ni S.B."/>
            <person name="Chen W.B."/>
            <person name="Zhang X.C."/>
            <person name="Jiao Y.N."/>
            <person name="Eichler E.E."/>
            <person name="Li G.H."/>
            <person name="Liu X."/>
            <person name="Gao L.Z."/>
        </authorList>
    </citation>
    <scope>NUCLEOTIDE SEQUENCE [LARGE SCALE GENOMIC DNA]</scope>
    <source>
        <strain evidence="4">cv. GT1</strain>
        <tissue evidence="3">Leaf</tissue>
    </source>
</reference>
<dbReference type="EMBL" id="JAAGAX010000004">
    <property type="protein sequence ID" value="KAF2317426.1"/>
    <property type="molecule type" value="Genomic_DNA"/>
</dbReference>
<evidence type="ECO:0000259" key="2">
    <source>
        <dbReference type="Pfam" id="PF23622"/>
    </source>
</evidence>
<keyword evidence="4" id="KW-1185">Reference proteome</keyword>
<dbReference type="PANTHER" id="PTHR34145:SF68">
    <property type="entry name" value="FBD DOMAIN-CONTAINING PROTEIN"/>
    <property type="match status" value="1"/>
</dbReference>
<name>A0A6A6MYE8_HEVBR</name>
<dbReference type="PANTHER" id="PTHR34145">
    <property type="entry name" value="OS02G0105600 PROTEIN"/>
    <property type="match status" value="1"/>
</dbReference>
<dbReference type="Proteomes" id="UP000467840">
    <property type="component" value="Chromosome 6"/>
</dbReference>